<dbReference type="Proteomes" id="UP000321570">
    <property type="component" value="Unassembled WGS sequence"/>
</dbReference>
<evidence type="ECO:0000313" key="2">
    <source>
        <dbReference type="Proteomes" id="UP000321570"/>
    </source>
</evidence>
<gene>
    <name evidence="1" type="ORF">WMSIL1_LOCUS5533</name>
</gene>
<reference evidence="1 2" key="1">
    <citation type="submission" date="2019-07" db="EMBL/GenBank/DDBJ databases">
        <authorList>
            <person name="Jastrzebski P J."/>
            <person name="Paukszto L."/>
            <person name="Jastrzebski P J."/>
        </authorList>
    </citation>
    <scope>NUCLEOTIDE SEQUENCE [LARGE SCALE GENOMIC DNA]</scope>
    <source>
        <strain evidence="1 2">WMS-il1</strain>
    </source>
</reference>
<accession>A0A564YG82</accession>
<dbReference type="AlphaFoldDB" id="A0A564YG82"/>
<protein>
    <submittedName>
        <fullName evidence="1">Uncharacterized protein</fullName>
    </submittedName>
</protein>
<organism evidence="1 2">
    <name type="scientific">Hymenolepis diminuta</name>
    <name type="common">Rat tapeworm</name>
    <dbReference type="NCBI Taxonomy" id="6216"/>
    <lineage>
        <taxon>Eukaryota</taxon>
        <taxon>Metazoa</taxon>
        <taxon>Spiralia</taxon>
        <taxon>Lophotrochozoa</taxon>
        <taxon>Platyhelminthes</taxon>
        <taxon>Cestoda</taxon>
        <taxon>Eucestoda</taxon>
        <taxon>Cyclophyllidea</taxon>
        <taxon>Hymenolepididae</taxon>
        <taxon>Hymenolepis</taxon>
    </lineage>
</organism>
<feature type="non-terminal residue" evidence="1">
    <location>
        <position position="54"/>
    </location>
</feature>
<proteinExistence type="predicted"/>
<name>A0A564YG82_HYMDI</name>
<evidence type="ECO:0000313" key="1">
    <source>
        <dbReference type="EMBL" id="VUZ45534.1"/>
    </source>
</evidence>
<dbReference type="EMBL" id="CABIJS010000177">
    <property type="protein sequence ID" value="VUZ45534.1"/>
    <property type="molecule type" value="Genomic_DNA"/>
</dbReference>
<keyword evidence="2" id="KW-1185">Reference proteome</keyword>
<sequence>MRKLYNEGGANVLVIIHLRRSDPAAIKLRPKVQNLQIHSATSTMELYMLPPNPE</sequence>